<dbReference type="EMBL" id="PGGS01000257">
    <property type="protein sequence ID" value="PNH06121.1"/>
    <property type="molecule type" value="Genomic_DNA"/>
</dbReference>
<feature type="compositionally biased region" description="Pro residues" evidence="1">
    <location>
        <begin position="196"/>
        <end position="206"/>
    </location>
</feature>
<evidence type="ECO:0000313" key="2">
    <source>
        <dbReference type="EMBL" id="PNH06121.1"/>
    </source>
</evidence>
<evidence type="ECO:0000313" key="3">
    <source>
        <dbReference type="Proteomes" id="UP000236333"/>
    </source>
</evidence>
<evidence type="ECO:0000256" key="1">
    <source>
        <dbReference type="SAM" id="MobiDB-lite"/>
    </source>
</evidence>
<sequence>MHALLSQLPSRACFARLSSDRRATLGQTSQLSRGCQLNELHPKRLRCSAAGDDAAAVPDDAAAAPVDVQRRNDDALSRVLMDFRLAKDSGQLEIEEDEEEEWEGVEGEDWVWWRADDATPSSSAGPTASTIVPAAPPALPPQPPQRQPRPPPSPGQVQQQQQQPAARAPRRVPLLRPNASGLPQRAGPATSYRDAPPQPPAAPPRPASKFSRKSSPAEGERPPPAGRGGGLRLPLPAGGTAARAPPWTP</sequence>
<keyword evidence="3" id="KW-1185">Reference proteome</keyword>
<accession>A0A2J8A0R6</accession>
<proteinExistence type="predicted"/>
<comment type="caution">
    <text evidence="2">The sequence shown here is derived from an EMBL/GenBank/DDBJ whole genome shotgun (WGS) entry which is preliminary data.</text>
</comment>
<dbReference type="AlphaFoldDB" id="A0A2J8A0R6"/>
<feature type="region of interest" description="Disordered" evidence="1">
    <location>
        <begin position="117"/>
        <end position="249"/>
    </location>
</feature>
<gene>
    <name evidence="2" type="ORF">TSOC_007536</name>
</gene>
<organism evidence="2 3">
    <name type="scientific">Tetrabaena socialis</name>
    <dbReference type="NCBI Taxonomy" id="47790"/>
    <lineage>
        <taxon>Eukaryota</taxon>
        <taxon>Viridiplantae</taxon>
        <taxon>Chlorophyta</taxon>
        <taxon>core chlorophytes</taxon>
        <taxon>Chlorophyceae</taxon>
        <taxon>CS clade</taxon>
        <taxon>Chlamydomonadales</taxon>
        <taxon>Tetrabaenaceae</taxon>
        <taxon>Tetrabaena</taxon>
    </lineage>
</organism>
<feature type="compositionally biased region" description="Low complexity" evidence="1">
    <location>
        <begin position="117"/>
        <end position="133"/>
    </location>
</feature>
<feature type="compositionally biased region" description="Low complexity" evidence="1">
    <location>
        <begin position="155"/>
        <end position="177"/>
    </location>
</feature>
<reference evidence="2 3" key="1">
    <citation type="journal article" date="2017" name="Mol. Biol. Evol.">
        <title>The 4-celled Tetrabaena socialis nuclear genome reveals the essential components for genetic control of cell number at the origin of multicellularity in the volvocine lineage.</title>
        <authorList>
            <person name="Featherston J."/>
            <person name="Arakaki Y."/>
            <person name="Hanschen E.R."/>
            <person name="Ferris P.J."/>
            <person name="Michod R.E."/>
            <person name="Olson B.J.S.C."/>
            <person name="Nozaki H."/>
            <person name="Durand P.M."/>
        </authorList>
    </citation>
    <scope>NUCLEOTIDE SEQUENCE [LARGE SCALE GENOMIC DNA]</scope>
    <source>
        <strain evidence="2 3">NIES-571</strain>
    </source>
</reference>
<dbReference type="Proteomes" id="UP000236333">
    <property type="component" value="Unassembled WGS sequence"/>
</dbReference>
<name>A0A2J8A0R6_9CHLO</name>
<feature type="compositionally biased region" description="Pro residues" evidence="1">
    <location>
        <begin position="134"/>
        <end position="154"/>
    </location>
</feature>
<protein>
    <submittedName>
        <fullName evidence="2">Uncharacterized protein</fullName>
    </submittedName>
</protein>